<dbReference type="CDD" id="cd01650">
    <property type="entry name" value="RT_nLTR_like"/>
    <property type="match status" value="1"/>
</dbReference>
<accession>A0ABQ5HGX1</accession>
<reference evidence="2" key="2">
    <citation type="submission" date="2022-01" db="EMBL/GenBank/DDBJ databases">
        <authorList>
            <person name="Yamashiro T."/>
            <person name="Shiraishi A."/>
            <person name="Satake H."/>
            <person name="Nakayama K."/>
        </authorList>
    </citation>
    <scope>NUCLEOTIDE SEQUENCE</scope>
</reference>
<evidence type="ECO:0000259" key="1">
    <source>
        <dbReference type="PROSITE" id="PS50878"/>
    </source>
</evidence>
<dbReference type="Pfam" id="PF00078">
    <property type="entry name" value="RVT_1"/>
    <property type="match status" value="1"/>
</dbReference>
<protein>
    <submittedName>
        <fullName evidence="2">RNA-directed DNA polymerase, eukaryota, reverse transcriptase zinc-binding domain protein</fullName>
    </submittedName>
</protein>
<dbReference type="PROSITE" id="PS50878">
    <property type="entry name" value="RT_POL"/>
    <property type="match status" value="1"/>
</dbReference>
<keyword evidence="2" id="KW-0808">Transferase</keyword>
<evidence type="ECO:0000313" key="3">
    <source>
        <dbReference type="Proteomes" id="UP001151760"/>
    </source>
</evidence>
<name>A0ABQ5HGX1_9ASTR</name>
<comment type="caution">
    <text evidence="2">The sequence shown here is derived from an EMBL/GenBank/DDBJ whole genome shotgun (WGS) entry which is preliminary data.</text>
</comment>
<keyword evidence="2" id="KW-0548">Nucleotidyltransferase</keyword>
<dbReference type="InterPro" id="IPR043502">
    <property type="entry name" value="DNA/RNA_pol_sf"/>
</dbReference>
<organism evidence="2 3">
    <name type="scientific">Tanacetum coccineum</name>
    <dbReference type="NCBI Taxonomy" id="301880"/>
    <lineage>
        <taxon>Eukaryota</taxon>
        <taxon>Viridiplantae</taxon>
        <taxon>Streptophyta</taxon>
        <taxon>Embryophyta</taxon>
        <taxon>Tracheophyta</taxon>
        <taxon>Spermatophyta</taxon>
        <taxon>Magnoliopsida</taxon>
        <taxon>eudicotyledons</taxon>
        <taxon>Gunneridae</taxon>
        <taxon>Pentapetalae</taxon>
        <taxon>asterids</taxon>
        <taxon>campanulids</taxon>
        <taxon>Asterales</taxon>
        <taxon>Asteraceae</taxon>
        <taxon>Asteroideae</taxon>
        <taxon>Anthemideae</taxon>
        <taxon>Anthemidinae</taxon>
        <taxon>Tanacetum</taxon>
    </lineage>
</organism>
<reference evidence="2" key="1">
    <citation type="journal article" date="2022" name="Int. J. Mol. Sci.">
        <title>Draft Genome of Tanacetum Coccineum: Genomic Comparison of Closely Related Tanacetum-Family Plants.</title>
        <authorList>
            <person name="Yamashiro T."/>
            <person name="Shiraishi A."/>
            <person name="Nakayama K."/>
            <person name="Satake H."/>
        </authorList>
    </citation>
    <scope>NUCLEOTIDE SEQUENCE</scope>
</reference>
<dbReference type="SUPFAM" id="SSF56672">
    <property type="entry name" value="DNA/RNA polymerases"/>
    <property type="match status" value="1"/>
</dbReference>
<dbReference type="Pfam" id="PF13966">
    <property type="entry name" value="zf-RVT"/>
    <property type="match status" value="1"/>
</dbReference>
<dbReference type="InterPro" id="IPR026960">
    <property type="entry name" value="RVT-Znf"/>
</dbReference>
<sequence length="940" mass="108090">MFKLTKKLKNLKKPFRKLLHDHGNIHDNVTKLRAELDKVQADLDLDPFNVELREEEVGYVQAYNQAMIMQERFLKQKAKILWLKEGDSNSAYFHKAVKGRMSRSRIDVVADSEGILYENDQVADAFVSHYKVFLGQEGMPSCFNSQGLFHKSLESDVAEDMIREVCAKEIKEAMFSMGNDKSPGPDGFTAAFFKESWDIVGNDVIKAIQEFFVNGKLLKELNHTIIALIPKVQSPTKVNDYRPISCCNVLFKCISKIIANRIKRSLKYLISSNQSAFVPGRSISDNILLTHELMHNYHLDRGVPRCAFKVDIQKAYDTVDWEFLKAALEGFGFHNTMIRWIMECVTTTSFSISINGSLYGHFKGKRGLRQGDPISPYLFTIVMEVLTLMLKRRVREVEGFTYHRYCSNMELINLCFADDLFLFAHGDTSSAKIIMDSLDEFKFASGLVPSIPKSKAYFCNVLNHVKLAILQVMPFEEGRLPVKYLGVPLVPSRLVFKDCKELIDKVISRTNDWKNKSLSIAGRLQLIQSVISSMHVFWASVFILPSRVLLDIEQIMRGFLWCQGSIRRGKAKVAWEVVCLPKGEGGLGIRRLDLFNKALMANHVWKLLNMKESLWVAWIHLHKIKNRNFWDLPCHGNMSWAWRKILHLRPIIRKFVWHSIGDGTRTSVWYDQWCHLSPLADFVSSRDMFSAGLSTDSKVADVMGPNSLEWPFELQAKYPSLLSIASPRLVMGSIDKIEWKSRSGCIKPFAVNTVWHSIRPRDEKVVWADVVWFSNCIPRHAFVLWLVIKKKLKTQDRLSSWDVNGALASCCSLCESQLDSHEHLFFECSFAMQVWSHMRKLVDLPLSSSSFDLILDSLIPLAKRRTSKALVTKLVIAASVYFIWRERNDRLFNNNKRTVAQVIECIFSVVRLKLMSCRFKKSKISLELLERWKLPELLLK</sequence>
<keyword evidence="3" id="KW-1185">Reference proteome</keyword>
<keyword evidence="2" id="KW-0695">RNA-directed DNA polymerase</keyword>
<gene>
    <name evidence="2" type="ORF">Tco_1068880</name>
</gene>
<dbReference type="EMBL" id="BQNB010019613">
    <property type="protein sequence ID" value="GJT87163.1"/>
    <property type="molecule type" value="Genomic_DNA"/>
</dbReference>
<dbReference type="GO" id="GO:0003964">
    <property type="term" value="F:RNA-directed DNA polymerase activity"/>
    <property type="evidence" value="ECO:0007669"/>
    <property type="project" value="UniProtKB-KW"/>
</dbReference>
<dbReference type="PANTHER" id="PTHR33116">
    <property type="entry name" value="REVERSE TRANSCRIPTASE ZINC-BINDING DOMAIN-CONTAINING PROTEIN-RELATED-RELATED"/>
    <property type="match status" value="1"/>
</dbReference>
<dbReference type="Proteomes" id="UP001151760">
    <property type="component" value="Unassembled WGS sequence"/>
</dbReference>
<evidence type="ECO:0000313" key="2">
    <source>
        <dbReference type="EMBL" id="GJT87163.1"/>
    </source>
</evidence>
<dbReference type="PANTHER" id="PTHR33116:SF76">
    <property type="entry name" value="DUF4283 DOMAIN-CONTAINING PROTEIN"/>
    <property type="match status" value="1"/>
</dbReference>
<proteinExistence type="predicted"/>
<dbReference type="InterPro" id="IPR000477">
    <property type="entry name" value="RT_dom"/>
</dbReference>
<feature type="domain" description="Reverse transcriptase" evidence="1">
    <location>
        <begin position="210"/>
        <end position="489"/>
    </location>
</feature>